<keyword evidence="1" id="KW-0808">Transferase</keyword>
<dbReference type="Proteomes" id="UP001058074">
    <property type="component" value="Unassembled WGS sequence"/>
</dbReference>
<comment type="caution">
    <text evidence="1">The sequence shown here is derived from an EMBL/GenBank/DDBJ whole genome shotgun (WGS) entry which is preliminary data.</text>
</comment>
<accession>A0ACB5RG99</accession>
<dbReference type="EMBL" id="BROD01000001">
    <property type="protein sequence ID" value="GKX68113.1"/>
    <property type="molecule type" value="Genomic_DNA"/>
</dbReference>
<protein>
    <submittedName>
        <fullName evidence="1">Two-component sensor histidine kinase</fullName>
    </submittedName>
</protein>
<reference evidence="1" key="1">
    <citation type="journal article" date="2025" name="Int. J. Syst. Evol. Microbiol.">
        <title>Inconstantimicrobium mannanitabidum sp. nov., a novel member of the family Clostridiaceae isolated from anoxic soil under the treatment of reductive soil disinfestation.</title>
        <authorList>
            <person name="Ueki A."/>
            <person name="Tonouchi A."/>
            <person name="Honma S."/>
            <person name="Kaku N."/>
            <person name="Ueki K."/>
        </authorList>
    </citation>
    <scope>NUCLEOTIDE SEQUENCE</scope>
    <source>
        <strain evidence="1">TW13</strain>
    </source>
</reference>
<keyword evidence="2" id="KW-1185">Reference proteome</keyword>
<evidence type="ECO:0000313" key="1">
    <source>
        <dbReference type="EMBL" id="GKX68113.1"/>
    </source>
</evidence>
<evidence type="ECO:0000313" key="2">
    <source>
        <dbReference type="Proteomes" id="UP001058074"/>
    </source>
</evidence>
<sequence>MEVIILILLIIILSLLLLIISYKKDIRYISRQISKSKGDLTNIKMSSLNKEIEELGIKIDELYLTNHKINLKIRNNEEKLRESIENMSHDLRTPLTSIMGFVQLLKDEQLSKEEKLRYISIIERRTENLNTLINCFYDLSRIENNEYKFKLEYVNLSEILVENIAAFYDDFINNGIEPKIQIAENRSNVIADKNAVMRIFSNLINNMIKHGDKSVDISLYNVDNYVETEFINSAPNLKPEEVEKIFDRFYTGDAARTDKSTGLGLCITKALVEQMGHKIEANLENGSLKIKIRWQIKRTVK</sequence>
<gene>
    <name evidence="1" type="ORF">rsdtw13_33710</name>
</gene>
<proteinExistence type="predicted"/>
<keyword evidence="1" id="KW-0418">Kinase</keyword>
<name>A0ACB5RG99_9CLOT</name>
<organism evidence="1 2">
    <name type="scientific">Inconstantimicrobium mannanitabidum</name>
    <dbReference type="NCBI Taxonomy" id="1604901"/>
    <lineage>
        <taxon>Bacteria</taxon>
        <taxon>Bacillati</taxon>
        <taxon>Bacillota</taxon>
        <taxon>Clostridia</taxon>
        <taxon>Eubacteriales</taxon>
        <taxon>Clostridiaceae</taxon>
        <taxon>Inconstantimicrobium</taxon>
    </lineage>
</organism>